<sequence length="1068" mass="122886">MATGIQQSLSIALQELLGRFYSSQTNNEEKKAIELQLQQLQASSFNWLTCLDYMNAIENSYLWFFAATTIERTVNCMWKHLSGTERTLLRVRLLELFVNYPPDVPAMHRDKVAKIMATIARQQCISNERNYEEFVKQALDIMQHKFFLGMALVAAIGDSVTSAENTQATNFTNVVNRHTPSIVQALSKHCGMFVILVRDEKPTDSMGDEMRNKYCSQLLNIVQQYFSWMKLDQVDGTMLINITFIACSWSMLHDGAIGAVGALTELLYRNESLTQEAGRELAHGVYNIIGQETIKMSDDLYQEKVSDLVRQYIKRGWPYEQGDRSSMLHQLLEFTIHTKTPQLLMEKINIWTYVCGSRNGEDTDNEQCLVGTDLSPEFTKKLMGFLFEMLFFRTHPDLEQLDDDELDENSETELNRYLNQHIDLICQLIRFLDARMQEQAMLMLLEDHHSSPFVQGNVFFRGIIETVQGNSQLLDRYQDERVAQACMIDYITACNLLIEWGTMVYGKYPAIDYALQQTTLAQIHFFCELCDMLDHIIAMCTRMAPRNRYIYPAFARMILQLNLFMQITPSAQSIGDPAYVSRSLRDIVTHEQKLLLFTKLCGVLMQQNSAEPAVWTRVINAAIKLFNLYLSEELLGSKMTSRLIFDQLKGSVMCSKFLHLEPATRSEVYRTVCGCLLTLNDECVANMVNFSPSHALEEYIAFIASTLVKFTPDQWEHLHVEQQKQLIATLTDEMQHLNHIMSYYASQPGIMRSRLMSAMYGVIGQVLVLFRSTLAVATWATNDALSDRLLDTLLEFCNHSATLQSRLHLRLLEDIVQLLKELFVMEEKLGKHRLRSALTLLNTFQPLVNDPYSRTLVPKIIRVVIDELLPVVACYEHYTEKDESLRYEDVLNRLYDLLNDILLHHWQYFVDTTVHVRYAPKARVIIQPETFLTIMNAYGYTLLNNAEYPLVIGTVLSSLDTLHDRRSLYWLQLFTDQLLDHFMKSLLQLAVSNVGNMLMDQIIKMLHDMAVVDATKLKVTICDLNMTHDLNIFHELQSATDLPSFRMVMTKIINEAKAQPPVSKGFPF</sequence>
<reference evidence="8" key="2">
    <citation type="submission" date="2020-05" db="UniProtKB">
        <authorList>
            <consortium name="EnsemblMetazoa"/>
        </authorList>
    </citation>
    <scope>IDENTIFICATION</scope>
    <source>
        <strain evidence="8">MINIMUS1</strain>
    </source>
</reference>
<organism evidence="8 9">
    <name type="scientific">Anopheles minimus</name>
    <dbReference type="NCBI Taxonomy" id="112268"/>
    <lineage>
        <taxon>Eukaryota</taxon>
        <taxon>Metazoa</taxon>
        <taxon>Ecdysozoa</taxon>
        <taxon>Arthropoda</taxon>
        <taxon>Hexapoda</taxon>
        <taxon>Insecta</taxon>
        <taxon>Pterygota</taxon>
        <taxon>Neoptera</taxon>
        <taxon>Endopterygota</taxon>
        <taxon>Diptera</taxon>
        <taxon>Nematocera</taxon>
        <taxon>Culicoidea</taxon>
        <taxon>Culicidae</taxon>
        <taxon>Anophelinae</taxon>
        <taxon>Anopheles</taxon>
    </lineage>
</organism>
<dbReference type="GO" id="GO:0005634">
    <property type="term" value="C:nucleus"/>
    <property type="evidence" value="ECO:0007669"/>
    <property type="project" value="UniProtKB-SubCell"/>
</dbReference>
<evidence type="ECO:0008006" key="10">
    <source>
        <dbReference type="Google" id="ProtNLM"/>
    </source>
</evidence>
<proteinExistence type="inferred from homology"/>
<dbReference type="SUPFAM" id="SSF48371">
    <property type="entry name" value="ARM repeat"/>
    <property type="match status" value="1"/>
</dbReference>
<evidence type="ECO:0000256" key="2">
    <source>
        <dbReference type="ARBA" id="ARBA00004496"/>
    </source>
</evidence>
<accession>A0A182W5S3</accession>
<keyword evidence="5" id="KW-0963">Cytoplasm</keyword>
<keyword evidence="6" id="KW-0653">Protein transport</keyword>
<keyword evidence="4" id="KW-0813">Transport</keyword>
<dbReference type="STRING" id="112268.A0A182W5S3"/>
<evidence type="ECO:0000256" key="4">
    <source>
        <dbReference type="ARBA" id="ARBA00022448"/>
    </source>
</evidence>
<dbReference type="PANTHER" id="PTHR21452:SF4">
    <property type="entry name" value="EXPORTIN-6"/>
    <property type="match status" value="1"/>
</dbReference>
<evidence type="ECO:0000256" key="3">
    <source>
        <dbReference type="ARBA" id="ARBA00009466"/>
    </source>
</evidence>
<dbReference type="GO" id="GO:0005049">
    <property type="term" value="F:nuclear export signal receptor activity"/>
    <property type="evidence" value="ECO:0007669"/>
    <property type="project" value="InterPro"/>
</dbReference>
<dbReference type="VEuPathDB" id="VectorBase:AMIN005689"/>
<dbReference type="InterPro" id="IPR011989">
    <property type="entry name" value="ARM-like"/>
</dbReference>
<evidence type="ECO:0000313" key="8">
    <source>
        <dbReference type="EnsemblMetazoa" id="AMIN005689-PA"/>
    </source>
</evidence>
<dbReference type="EnsemblMetazoa" id="AMIN005689-RA">
    <property type="protein sequence ID" value="AMIN005689-PA"/>
    <property type="gene ID" value="AMIN005689"/>
</dbReference>
<name>A0A182W5S3_9DIPT</name>
<dbReference type="AlphaFoldDB" id="A0A182W5S3"/>
<dbReference type="InterPro" id="IPR040016">
    <property type="entry name" value="XPO6"/>
</dbReference>
<reference evidence="9" key="1">
    <citation type="submission" date="2013-03" db="EMBL/GenBank/DDBJ databases">
        <title>The Genome Sequence of Anopheles minimus MINIMUS1.</title>
        <authorList>
            <consortium name="The Broad Institute Genomics Platform"/>
            <person name="Neafsey D.E."/>
            <person name="Walton C."/>
            <person name="Walker B."/>
            <person name="Young S.K."/>
            <person name="Zeng Q."/>
            <person name="Gargeya S."/>
            <person name="Fitzgerald M."/>
            <person name="Haas B."/>
            <person name="Abouelleil A."/>
            <person name="Allen A.W."/>
            <person name="Alvarado L."/>
            <person name="Arachchi H.M."/>
            <person name="Berlin A.M."/>
            <person name="Chapman S.B."/>
            <person name="Gainer-Dewar J."/>
            <person name="Goldberg J."/>
            <person name="Griggs A."/>
            <person name="Gujja S."/>
            <person name="Hansen M."/>
            <person name="Howarth C."/>
            <person name="Imamovic A."/>
            <person name="Ireland A."/>
            <person name="Larimer J."/>
            <person name="McCowan C."/>
            <person name="Murphy C."/>
            <person name="Pearson M."/>
            <person name="Poon T.W."/>
            <person name="Priest M."/>
            <person name="Roberts A."/>
            <person name="Saif S."/>
            <person name="Shea T."/>
            <person name="Sisk P."/>
            <person name="Sykes S."/>
            <person name="Wortman J."/>
            <person name="Nusbaum C."/>
            <person name="Birren B."/>
        </authorList>
    </citation>
    <scope>NUCLEOTIDE SEQUENCE [LARGE SCALE GENOMIC DNA]</scope>
    <source>
        <strain evidence="9">MINIMUS1</strain>
    </source>
</reference>
<protein>
    <recommendedName>
        <fullName evidence="10">Importin N-terminal domain-containing protein</fullName>
    </recommendedName>
</protein>
<evidence type="ECO:0000256" key="5">
    <source>
        <dbReference type="ARBA" id="ARBA00022490"/>
    </source>
</evidence>
<comment type="subcellular location">
    <subcellularLocation>
        <location evidence="2">Cytoplasm</location>
    </subcellularLocation>
    <subcellularLocation>
        <location evidence="1">Nucleus</location>
    </subcellularLocation>
</comment>
<dbReference type="Gene3D" id="1.25.10.10">
    <property type="entry name" value="Leucine-rich Repeat Variant"/>
    <property type="match status" value="1"/>
</dbReference>
<comment type="similarity">
    <text evidence="3">Belongs to the exportin family.</text>
</comment>
<evidence type="ECO:0000256" key="7">
    <source>
        <dbReference type="ARBA" id="ARBA00023242"/>
    </source>
</evidence>
<keyword evidence="7" id="KW-0539">Nucleus</keyword>
<dbReference type="GO" id="GO:0005737">
    <property type="term" value="C:cytoplasm"/>
    <property type="evidence" value="ECO:0007669"/>
    <property type="project" value="UniProtKB-SubCell"/>
</dbReference>
<dbReference type="PANTHER" id="PTHR21452">
    <property type="entry name" value="EXPORTIN-6"/>
    <property type="match status" value="1"/>
</dbReference>
<evidence type="ECO:0000313" key="9">
    <source>
        <dbReference type="Proteomes" id="UP000075920"/>
    </source>
</evidence>
<dbReference type="InterPro" id="IPR016024">
    <property type="entry name" value="ARM-type_fold"/>
</dbReference>
<dbReference type="GO" id="GO:0006611">
    <property type="term" value="P:protein export from nucleus"/>
    <property type="evidence" value="ECO:0007669"/>
    <property type="project" value="InterPro"/>
</dbReference>
<keyword evidence="9" id="KW-1185">Reference proteome</keyword>
<evidence type="ECO:0000256" key="6">
    <source>
        <dbReference type="ARBA" id="ARBA00022927"/>
    </source>
</evidence>
<evidence type="ECO:0000256" key="1">
    <source>
        <dbReference type="ARBA" id="ARBA00004123"/>
    </source>
</evidence>
<dbReference type="Proteomes" id="UP000075920">
    <property type="component" value="Unassembled WGS sequence"/>
</dbReference>